<dbReference type="PROSITE" id="PS51671">
    <property type="entry name" value="ACT"/>
    <property type="match status" value="1"/>
</dbReference>
<dbReference type="EMBL" id="CP002085">
    <property type="protein sequence ID" value="ADK85304.1"/>
    <property type="molecule type" value="Genomic_DNA"/>
</dbReference>
<sequence>MKNERVFLVVMGGDQKGIIARVSGLLFEQDCNIVDVQQKVMDGTFVMTMLVDIGDSKLGPSGLRGALEQLGERLGLTIMLHSEAVIKAMHRV</sequence>
<reference evidence="2 3" key="1">
    <citation type="journal article" date="2010" name="Stand. Genomic Sci.">
        <title>Complete genome sequence of Desulfarculus baarsii type strain (2st14).</title>
        <authorList>
            <person name="Sun H."/>
            <person name="Spring S."/>
            <person name="Lapidus A."/>
            <person name="Davenport K."/>
            <person name="Del Rio T.G."/>
            <person name="Tice H."/>
            <person name="Nolan M."/>
            <person name="Copeland A."/>
            <person name="Cheng J.F."/>
            <person name="Lucas S."/>
            <person name="Tapia R."/>
            <person name="Goodwin L."/>
            <person name="Pitluck S."/>
            <person name="Ivanova N."/>
            <person name="Pagani I."/>
            <person name="Mavromatis K."/>
            <person name="Ovchinnikova G."/>
            <person name="Pati A."/>
            <person name="Chen A."/>
            <person name="Palaniappan K."/>
            <person name="Hauser L."/>
            <person name="Chang Y.J."/>
            <person name="Jeffries C.D."/>
            <person name="Detter J.C."/>
            <person name="Han C."/>
            <person name="Rohde M."/>
            <person name="Brambilla E."/>
            <person name="Goker M."/>
            <person name="Woyke T."/>
            <person name="Bristow J."/>
            <person name="Eisen J.A."/>
            <person name="Markowitz V."/>
            <person name="Hugenholtz P."/>
            <person name="Kyrpides N.C."/>
            <person name="Klenk H.P."/>
            <person name="Land M."/>
        </authorList>
    </citation>
    <scope>NUCLEOTIDE SEQUENCE [LARGE SCALE GENOMIC DNA]</scope>
    <source>
        <strain evidence="3">ATCC 33931 / DSM 2075 / LMG 7858 / VKM B-1802 / 2st14</strain>
    </source>
</reference>
<dbReference type="Gene3D" id="3.30.70.260">
    <property type="match status" value="1"/>
</dbReference>
<dbReference type="HOGENOM" id="CLU_155669_0_1_7"/>
<organism evidence="2 3">
    <name type="scientific">Desulfarculus baarsii (strain ATCC 33931 / DSM 2075 / LMG 7858 / VKM B-1802 / 2st14)</name>
    <dbReference type="NCBI Taxonomy" id="644282"/>
    <lineage>
        <taxon>Bacteria</taxon>
        <taxon>Pseudomonadati</taxon>
        <taxon>Thermodesulfobacteriota</taxon>
        <taxon>Desulfarculia</taxon>
        <taxon>Desulfarculales</taxon>
        <taxon>Desulfarculaceae</taxon>
        <taxon>Desulfarculus</taxon>
    </lineage>
</organism>
<dbReference type="PANTHER" id="PTHR34875:SF6">
    <property type="entry name" value="UPF0237 PROTEIN MJ1558"/>
    <property type="match status" value="1"/>
</dbReference>
<name>E1QL39_DESB2</name>
<evidence type="ECO:0000259" key="1">
    <source>
        <dbReference type="PROSITE" id="PS51671"/>
    </source>
</evidence>
<dbReference type="SUPFAM" id="SSF55021">
    <property type="entry name" value="ACT-like"/>
    <property type="match status" value="1"/>
</dbReference>
<dbReference type="PANTHER" id="PTHR34875">
    <property type="entry name" value="UPF0237 PROTEIN MJ1558"/>
    <property type="match status" value="1"/>
</dbReference>
<dbReference type="InterPro" id="IPR045865">
    <property type="entry name" value="ACT-like_dom_sf"/>
</dbReference>
<accession>E1QL39</accession>
<dbReference type="NCBIfam" id="NF001220">
    <property type="entry name" value="PRK00194.1"/>
    <property type="match status" value="1"/>
</dbReference>
<dbReference type="KEGG" id="dbr:Deba_1939"/>
<evidence type="ECO:0000313" key="3">
    <source>
        <dbReference type="Proteomes" id="UP000009047"/>
    </source>
</evidence>
<dbReference type="RefSeq" id="WP_013258745.1">
    <property type="nucleotide sequence ID" value="NC_014365.1"/>
</dbReference>
<evidence type="ECO:0000313" key="2">
    <source>
        <dbReference type="EMBL" id="ADK85304.1"/>
    </source>
</evidence>
<dbReference type="InterPro" id="IPR002912">
    <property type="entry name" value="ACT_dom"/>
</dbReference>
<gene>
    <name evidence="2" type="ordered locus">Deba_1939</name>
</gene>
<dbReference type="AlphaFoldDB" id="E1QL39"/>
<dbReference type="eggNOG" id="COG3830">
    <property type="taxonomic scope" value="Bacteria"/>
</dbReference>
<feature type="domain" description="ACT" evidence="1">
    <location>
        <begin position="7"/>
        <end position="81"/>
    </location>
</feature>
<keyword evidence="3" id="KW-1185">Reference proteome</keyword>
<dbReference type="STRING" id="644282.Deba_1939"/>
<dbReference type="InterPro" id="IPR050990">
    <property type="entry name" value="UPF0237/GcvR_regulator"/>
</dbReference>
<dbReference type="Pfam" id="PF13740">
    <property type="entry name" value="ACT_6"/>
    <property type="match status" value="1"/>
</dbReference>
<dbReference type="OrthoDB" id="12860at2"/>
<dbReference type="Proteomes" id="UP000009047">
    <property type="component" value="Chromosome"/>
</dbReference>
<protein>
    <submittedName>
        <fullName evidence="2">ACT domain-containing protein</fullName>
    </submittedName>
</protein>
<proteinExistence type="predicted"/>